<comment type="subcellular location">
    <subcellularLocation>
        <location evidence="1">Periplasm</location>
    </subcellularLocation>
</comment>
<evidence type="ECO:0000259" key="5">
    <source>
        <dbReference type="Pfam" id="PF00496"/>
    </source>
</evidence>
<dbReference type="GO" id="GO:0043190">
    <property type="term" value="C:ATP-binding cassette (ABC) transporter complex"/>
    <property type="evidence" value="ECO:0007669"/>
    <property type="project" value="InterPro"/>
</dbReference>
<dbReference type="AlphaFoldDB" id="A0A0D6P4T6"/>
<comment type="caution">
    <text evidence="6">The sequence shown here is derived from an EMBL/GenBank/DDBJ whole genome shotgun (WGS) entry which is preliminary data.</text>
</comment>
<feature type="domain" description="Solute-binding protein family 5" evidence="5">
    <location>
        <begin position="44"/>
        <end position="407"/>
    </location>
</feature>
<evidence type="ECO:0000256" key="3">
    <source>
        <dbReference type="ARBA" id="ARBA00022448"/>
    </source>
</evidence>
<dbReference type="PANTHER" id="PTHR30290:SF10">
    <property type="entry name" value="PERIPLASMIC OLIGOPEPTIDE-BINDING PROTEIN-RELATED"/>
    <property type="match status" value="1"/>
</dbReference>
<dbReference type="PANTHER" id="PTHR30290">
    <property type="entry name" value="PERIPLASMIC BINDING COMPONENT OF ABC TRANSPORTER"/>
    <property type="match status" value="1"/>
</dbReference>
<reference evidence="6 7" key="1">
    <citation type="submission" date="2012-11" db="EMBL/GenBank/DDBJ databases">
        <title>Whole genome sequence of Acidisphaera rubrifaciens HS-AP3.</title>
        <authorList>
            <person name="Azuma Y."/>
            <person name="Higashiura N."/>
            <person name="Hirakawa H."/>
            <person name="Matsushita K."/>
        </authorList>
    </citation>
    <scope>NUCLEOTIDE SEQUENCE [LARGE SCALE GENOMIC DNA]</scope>
    <source>
        <strain evidence="6 7">HS-AP3</strain>
    </source>
</reference>
<comment type="similarity">
    <text evidence="2">Belongs to the bacterial solute-binding protein 5 family.</text>
</comment>
<dbReference type="SUPFAM" id="SSF53850">
    <property type="entry name" value="Periplasmic binding protein-like II"/>
    <property type="match status" value="1"/>
</dbReference>
<evidence type="ECO:0000256" key="4">
    <source>
        <dbReference type="ARBA" id="ARBA00022729"/>
    </source>
</evidence>
<keyword evidence="3" id="KW-0813">Transport</keyword>
<dbReference type="EMBL" id="BANB01000139">
    <property type="protein sequence ID" value="GAN76662.1"/>
    <property type="molecule type" value="Genomic_DNA"/>
</dbReference>
<dbReference type="InterPro" id="IPR039424">
    <property type="entry name" value="SBP_5"/>
</dbReference>
<dbReference type="Pfam" id="PF00496">
    <property type="entry name" value="SBP_bac_5"/>
    <property type="match status" value="1"/>
</dbReference>
<proteinExistence type="inferred from homology"/>
<dbReference type="PIRSF" id="PIRSF002741">
    <property type="entry name" value="MppA"/>
    <property type="match status" value="1"/>
</dbReference>
<dbReference type="Gene3D" id="3.10.105.10">
    <property type="entry name" value="Dipeptide-binding Protein, Domain 3"/>
    <property type="match status" value="1"/>
</dbReference>
<evidence type="ECO:0000256" key="2">
    <source>
        <dbReference type="ARBA" id="ARBA00005695"/>
    </source>
</evidence>
<evidence type="ECO:0000256" key="1">
    <source>
        <dbReference type="ARBA" id="ARBA00004418"/>
    </source>
</evidence>
<keyword evidence="7" id="KW-1185">Reference proteome</keyword>
<dbReference type="Gene3D" id="3.40.190.10">
    <property type="entry name" value="Periplasmic binding protein-like II"/>
    <property type="match status" value="1"/>
</dbReference>
<dbReference type="Gene3D" id="3.90.76.10">
    <property type="entry name" value="Dipeptide-binding Protein, Domain 1"/>
    <property type="match status" value="1"/>
</dbReference>
<sequence length="498" mass="54004">MVARRLDDITSFDPAESYEFTNNEIDGNCYRRLVAPDPDDARRLVGDVAAAWDAAPDGSRFTFHLRPDVTFATGRPVTADDAAFSLARVVRLDRAPGFIIRQFGWTADNVDRLIRAEDARTLVLDVPRPAAAGYVLHCLSANAGSIVDRDTVRAHAVGDDLGRGWLARHTAGAGPYRLTAFEASDHVTLERNPHAAGPARMARIVLRHVPDPSAQRLLLARGDVDIARDLTADQLAGLAGDPRFSLVSAAQATSLYVAMNQAHALLRAPDMIAALKWAIDYDGIAAWLTPRTWDVCQSFLPSCLPGAIGDRPYHHDPDRARALLARVGVARGTPVTLDFATAAPSADIAQVIQANLAAIGLAVTLIPGDQRQVITRTRQRRHQLALMGWGADYFDPNSNAQAFCENPDDGEDGPLKIVAWRSHYRDPALDAASRAAGRETDEARRLADYAALQRRFMATAPFVMLLQQNAVAALGPGVAGLRLGALPDFTRYGTITRH</sequence>
<gene>
    <name evidence="6" type="ORF">Asru_0139_10</name>
</gene>
<dbReference type="GO" id="GO:0015833">
    <property type="term" value="P:peptide transport"/>
    <property type="evidence" value="ECO:0007669"/>
    <property type="project" value="TreeGrafter"/>
</dbReference>
<dbReference type="GO" id="GO:0030288">
    <property type="term" value="C:outer membrane-bounded periplasmic space"/>
    <property type="evidence" value="ECO:0007669"/>
    <property type="project" value="UniProtKB-ARBA"/>
</dbReference>
<dbReference type="CDD" id="cd08512">
    <property type="entry name" value="PBP2_NikA_DppA_OppA_like_7"/>
    <property type="match status" value="1"/>
</dbReference>
<keyword evidence="4" id="KW-0732">Signal</keyword>
<dbReference type="InterPro" id="IPR030678">
    <property type="entry name" value="Peptide/Ni-bd"/>
</dbReference>
<accession>A0A0D6P4T6</accession>
<evidence type="ECO:0000313" key="6">
    <source>
        <dbReference type="EMBL" id="GAN76662.1"/>
    </source>
</evidence>
<name>A0A0D6P4T6_9PROT</name>
<dbReference type="Proteomes" id="UP000032680">
    <property type="component" value="Unassembled WGS sequence"/>
</dbReference>
<protein>
    <submittedName>
        <fullName evidence="6">Tat pathway signal sequence domain protein</fullName>
    </submittedName>
</protein>
<dbReference type="InterPro" id="IPR000914">
    <property type="entry name" value="SBP_5_dom"/>
</dbReference>
<organism evidence="6 7">
    <name type="scientific">Acidisphaera rubrifaciens HS-AP3</name>
    <dbReference type="NCBI Taxonomy" id="1231350"/>
    <lineage>
        <taxon>Bacteria</taxon>
        <taxon>Pseudomonadati</taxon>
        <taxon>Pseudomonadota</taxon>
        <taxon>Alphaproteobacteria</taxon>
        <taxon>Acetobacterales</taxon>
        <taxon>Acetobacteraceae</taxon>
        <taxon>Acidisphaera</taxon>
    </lineage>
</organism>
<dbReference type="GO" id="GO:1904680">
    <property type="term" value="F:peptide transmembrane transporter activity"/>
    <property type="evidence" value="ECO:0007669"/>
    <property type="project" value="TreeGrafter"/>
</dbReference>
<evidence type="ECO:0000313" key="7">
    <source>
        <dbReference type="Proteomes" id="UP000032680"/>
    </source>
</evidence>